<dbReference type="EMBL" id="CP000230">
    <property type="protein sequence ID" value="ABC22058.1"/>
    <property type="molecule type" value="Genomic_DNA"/>
</dbReference>
<sequence>MRRRTVSKRIGQVGLNPEQIKSLTEFANGLVWKSPDLEILKPNAGIEYNELVKIMQDMIQKSHRRGSLILPNLTAHGNETVAVFSDYAGESSGDYHTYSFLTCGWNTCGAFLSKVRDIREQSRLGDKEIAFKDFRMGQMQRALPDYLKAADMLLHGFLLTIVVDKKLLTLFGPNEKKTQTSLSKTLHQAGLGTWKPDSAEKLLRVVHSVAFLVALLARSGQKVFWMSDNDTVCANEGLHRQALDLFARAVGIYAKDRRFSVFGGAAPFKDRSFGHLDLLSLADITASSVEHYLTRKNANEAADFGVKAGSHVVLQWLAHDGLSLSKMTIIVRPSVNGGIETVNLKFMLAEKPDNVTIIPIYI</sequence>
<dbReference type="HOGENOM" id="CLU_769206_0_0_5"/>
<dbReference type="EnsemblBacteria" id="ABC22058">
    <property type="protein sequence ID" value="ABC22058"/>
    <property type="gene ID" value="Rru_A1257"/>
</dbReference>
<reference evidence="1 2" key="1">
    <citation type="journal article" date="2011" name="Stand. Genomic Sci.">
        <title>Complete genome sequence of Rhodospirillum rubrum type strain (S1).</title>
        <authorList>
            <person name="Munk A.C."/>
            <person name="Copeland A."/>
            <person name="Lucas S."/>
            <person name="Lapidus A."/>
            <person name="Del Rio T.G."/>
            <person name="Barry K."/>
            <person name="Detter J.C."/>
            <person name="Hammon N."/>
            <person name="Israni S."/>
            <person name="Pitluck S."/>
            <person name="Brettin T."/>
            <person name="Bruce D."/>
            <person name="Han C."/>
            <person name="Tapia R."/>
            <person name="Gilna P."/>
            <person name="Schmutz J."/>
            <person name="Larimer F."/>
            <person name="Land M."/>
            <person name="Kyrpides N.C."/>
            <person name="Mavromatis K."/>
            <person name="Richardson P."/>
            <person name="Rohde M."/>
            <person name="Goker M."/>
            <person name="Klenk H.P."/>
            <person name="Zhang Y."/>
            <person name="Roberts G.P."/>
            <person name="Reslewic S."/>
            <person name="Schwartz D.C."/>
        </authorList>
    </citation>
    <scope>NUCLEOTIDE SEQUENCE [LARGE SCALE GENOMIC DNA]</scope>
    <source>
        <strain evidence="2">ATCC 11170 / ATH 1.1.1 / DSM 467 / LMG 4362 / NCIMB 8255 / S1</strain>
    </source>
</reference>
<dbReference type="Proteomes" id="UP000001929">
    <property type="component" value="Chromosome"/>
</dbReference>
<evidence type="ECO:0000313" key="2">
    <source>
        <dbReference type="Proteomes" id="UP000001929"/>
    </source>
</evidence>
<dbReference type="eggNOG" id="ENOG503033A">
    <property type="taxonomic scope" value="Bacteria"/>
</dbReference>
<gene>
    <name evidence="1" type="ordered locus">Rru_A1257</name>
</gene>
<keyword evidence="2" id="KW-1185">Reference proteome</keyword>
<proteinExistence type="predicted"/>
<evidence type="ECO:0000313" key="1">
    <source>
        <dbReference type="EMBL" id="ABC22058.1"/>
    </source>
</evidence>
<organism evidence="1 2">
    <name type="scientific">Rhodospirillum rubrum (strain ATCC 11170 / ATH 1.1.1 / DSM 467 / LMG 4362 / NCIMB 8255 / S1)</name>
    <dbReference type="NCBI Taxonomy" id="269796"/>
    <lineage>
        <taxon>Bacteria</taxon>
        <taxon>Pseudomonadati</taxon>
        <taxon>Pseudomonadota</taxon>
        <taxon>Alphaproteobacteria</taxon>
        <taxon>Rhodospirillales</taxon>
        <taxon>Rhodospirillaceae</taxon>
        <taxon>Rhodospirillum</taxon>
    </lineage>
</organism>
<dbReference type="KEGG" id="rru:Rru_A1257"/>
<protein>
    <submittedName>
        <fullName evidence="1">Uncharacterized protein</fullName>
    </submittedName>
</protein>
<name>Q2RUY7_RHORT</name>
<accession>Q2RUY7</accession>
<dbReference type="AlphaFoldDB" id="Q2RUY7"/>